<dbReference type="EMBL" id="ML179228">
    <property type="protein sequence ID" value="THU94294.1"/>
    <property type="molecule type" value="Genomic_DNA"/>
</dbReference>
<organism evidence="1 2">
    <name type="scientific">Dendrothele bispora (strain CBS 962.96)</name>
    <dbReference type="NCBI Taxonomy" id="1314807"/>
    <lineage>
        <taxon>Eukaryota</taxon>
        <taxon>Fungi</taxon>
        <taxon>Dikarya</taxon>
        <taxon>Basidiomycota</taxon>
        <taxon>Agaricomycotina</taxon>
        <taxon>Agaricomycetes</taxon>
        <taxon>Agaricomycetidae</taxon>
        <taxon>Agaricales</taxon>
        <taxon>Agaricales incertae sedis</taxon>
        <taxon>Dendrothele</taxon>
    </lineage>
</organism>
<name>A0A4S8LXB4_DENBC</name>
<protein>
    <submittedName>
        <fullName evidence="1">Uncharacterized protein</fullName>
    </submittedName>
</protein>
<dbReference type="AlphaFoldDB" id="A0A4S8LXB4"/>
<gene>
    <name evidence="1" type="ORF">K435DRAFT_860743</name>
</gene>
<proteinExistence type="predicted"/>
<accession>A0A4S8LXB4</accession>
<evidence type="ECO:0000313" key="1">
    <source>
        <dbReference type="EMBL" id="THU94294.1"/>
    </source>
</evidence>
<reference evidence="1 2" key="1">
    <citation type="journal article" date="2019" name="Nat. Ecol. Evol.">
        <title>Megaphylogeny resolves global patterns of mushroom evolution.</title>
        <authorList>
            <person name="Varga T."/>
            <person name="Krizsan K."/>
            <person name="Foldi C."/>
            <person name="Dima B."/>
            <person name="Sanchez-Garcia M."/>
            <person name="Sanchez-Ramirez S."/>
            <person name="Szollosi G.J."/>
            <person name="Szarkandi J.G."/>
            <person name="Papp V."/>
            <person name="Albert L."/>
            <person name="Andreopoulos W."/>
            <person name="Angelini C."/>
            <person name="Antonin V."/>
            <person name="Barry K.W."/>
            <person name="Bougher N.L."/>
            <person name="Buchanan P."/>
            <person name="Buyck B."/>
            <person name="Bense V."/>
            <person name="Catcheside P."/>
            <person name="Chovatia M."/>
            <person name="Cooper J."/>
            <person name="Damon W."/>
            <person name="Desjardin D."/>
            <person name="Finy P."/>
            <person name="Geml J."/>
            <person name="Haridas S."/>
            <person name="Hughes K."/>
            <person name="Justo A."/>
            <person name="Karasinski D."/>
            <person name="Kautmanova I."/>
            <person name="Kiss B."/>
            <person name="Kocsube S."/>
            <person name="Kotiranta H."/>
            <person name="LaButti K.M."/>
            <person name="Lechner B.E."/>
            <person name="Liimatainen K."/>
            <person name="Lipzen A."/>
            <person name="Lukacs Z."/>
            <person name="Mihaltcheva S."/>
            <person name="Morgado L.N."/>
            <person name="Niskanen T."/>
            <person name="Noordeloos M.E."/>
            <person name="Ohm R.A."/>
            <person name="Ortiz-Santana B."/>
            <person name="Ovrebo C."/>
            <person name="Racz N."/>
            <person name="Riley R."/>
            <person name="Savchenko A."/>
            <person name="Shiryaev A."/>
            <person name="Soop K."/>
            <person name="Spirin V."/>
            <person name="Szebenyi C."/>
            <person name="Tomsovsky M."/>
            <person name="Tulloss R.E."/>
            <person name="Uehling J."/>
            <person name="Grigoriev I.V."/>
            <person name="Vagvolgyi C."/>
            <person name="Papp T."/>
            <person name="Martin F.M."/>
            <person name="Miettinen O."/>
            <person name="Hibbett D.S."/>
            <person name="Nagy L.G."/>
        </authorList>
    </citation>
    <scope>NUCLEOTIDE SEQUENCE [LARGE SCALE GENOMIC DNA]</scope>
    <source>
        <strain evidence="1 2">CBS 962.96</strain>
    </source>
</reference>
<dbReference type="OrthoDB" id="3255261at2759"/>
<keyword evidence="2" id="KW-1185">Reference proteome</keyword>
<sequence>MFAFGHQDSRKFIDLLLQVTNNKWTNIDVNKEIRVGDIGRIDHATGEFLVEGNLYELSETKSAMESHPVQTTVSTKFEKYLSKGVKGRPVF</sequence>
<evidence type="ECO:0000313" key="2">
    <source>
        <dbReference type="Proteomes" id="UP000297245"/>
    </source>
</evidence>
<dbReference type="Proteomes" id="UP000297245">
    <property type="component" value="Unassembled WGS sequence"/>
</dbReference>